<reference evidence="2 3" key="1">
    <citation type="submission" date="2019-05" db="EMBL/GenBank/DDBJ databases">
        <title>Another draft genome of Portunus trituberculatus and its Hox gene families provides insights of decapod evolution.</title>
        <authorList>
            <person name="Jeong J.-H."/>
            <person name="Song I."/>
            <person name="Kim S."/>
            <person name="Choi T."/>
            <person name="Kim D."/>
            <person name="Ryu S."/>
            <person name="Kim W."/>
        </authorList>
    </citation>
    <scope>NUCLEOTIDE SEQUENCE [LARGE SCALE GENOMIC DNA]</scope>
    <source>
        <tissue evidence="2">Muscle</tissue>
    </source>
</reference>
<name>A0A5B7G5C6_PORTR</name>
<accession>A0A5B7G5C6</accession>
<proteinExistence type="predicted"/>
<gene>
    <name evidence="2" type="ORF">E2C01_046226</name>
</gene>
<protein>
    <submittedName>
        <fullName evidence="2">Uncharacterized protein</fullName>
    </submittedName>
</protein>
<sequence length="82" mass="9984">MPDMLSSVLPRWKEHWGALKARACSKLTSSAKSHSEWKRCLCKECTKRRASKRWREEEEEEKEEEEEEEEEEEKEEEKEQQQ</sequence>
<dbReference type="AlphaFoldDB" id="A0A5B7G5C6"/>
<evidence type="ECO:0000313" key="2">
    <source>
        <dbReference type="EMBL" id="MPC52358.1"/>
    </source>
</evidence>
<keyword evidence="3" id="KW-1185">Reference proteome</keyword>
<feature type="compositionally biased region" description="Acidic residues" evidence="1">
    <location>
        <begin position="57"/>
        <end position="76"/>
    </location>
</feature>
<organism evidence="2 3">
    <name type="scientific">Portunus trituberculatus</name>
    <name type="common">Swimming crab</name>
    <name type="synonym">Neptunus trituberculatus</name>
    <dbReference type="NCBI Taxonomy" id="210409"/>
    <lineage>
        <taxon>Eukaryota</taxon>
        <taxon>Metazoa</taxon>
        <taxon>Ecdysozoa</taxon>
        <taxon>Arthropoda</taxon>
        <taxon>Crustacea</taxon>
        <taxon>Multicrustacea</taxon>
        <taxon>Malacostraca</taxon>
        <taxon>Eumalacostraca</taxon>
        <taxon>Eucarida</taxon>
        <taxon>Decapoda</taxon>
        <taxon>Pleocyemata</taxon>
        <taxon>Brachyura</taxon>
        <taxon>Eubrachyura</taxon>
        <taxon>Portunoidea</taxon>
        <taxon>Portunidae</taxon>
        <taxon>Portuninae</taxon>
        <taxon>Portunus</taxon>
    </lineage>
</organism>
<dbReference type="Proteomes" id="UP000324222">
    <property type="component" value="Unassembled WGS sequence"/>
</dbReference>
<comment type="caution">
    <text evidence="2">The sequence shown here is derived from an EMBL/GenBank/DDBJ whole genome shotgun (WGS) entry which is preliminary data.</text>
</comment>
<evidence type="ECO:0000313" key="3">
    <source>
        <dbReference type="Proteomes" id="UP000324222"/>
    </source>
</evidence>
<feature type="region of interest" description="Disordered" evidence="1">
    <location>
        <begin position="47"/>
        <end position="82"/>
    </location>
</feature>
<dbReference type="EMBL" id="VSRR010010815">
    <property type="protein sequence ID" value="MPC52358.1"/>
    <property type="molecule type" value="Genomic_DNA"/>
</dbReference>
<evidence type="ECO:0000256" key="1">
    <source>
        <dbReference type="SAM" id="MobiDB-lite"/>
    </source>
</evidence>